<name>A0ACC3BXA6_PYRYE</name>
<organism evidence="1 2">
    <name type="scientific">Pyropia yezoensis</name>
    <name type="common">Susabi-nori</name>
    <name type="synonym">Porphyra yezoensis</name>
    <dbReference type="NCBI Taxonomy" id="2788"/>
    <lineage>
        <taxon>Eukaryota</taxon>
        <taxon>Rhodophyta</taxon>
        <taxon>Bangiophyceae</taxon>
        <taxon>Bangiales</taxon>
        <taxon>Bangiaceae</taxon>
        <taxon>Pyropia</taxon>
    </lineage>
</organism>
<keyword evidence="2" id="KW-1185">Reference proteome</keyword>
<dbReference type="EMBL" id="CM020618">
    <property type="protein sequence ID" value="KAK1862525.1"/>
    <property type="molecule type" value="Genomic_DNA"/>
</dbReference>
<protein>
    <submittedName>
        <fullName evidence="1">Uncharacterized protein</fullName>
    </submittedName>
</protein>
<reference evidence="1" key="1">
    <citation type="submission" date="2019-11" db="EMBL/GenBank/DDBJ databases">
        <title>Nori genome reveals adaptations in red seaweeds to the harsh intertidal environment.</title>
        <authorList>
            <person name="Wang D."/>
            <person name="Mao Y."/>
        </authorList>
    </citation>
    <scope>NUCLEOTIDE SEQUENCE</scope>
    <source>
        <tissue evidence="1">Gametophyte</tissue>
    </source>
</reference>
<gene>
    <name evidence="1" type="ORF">I4F81_005093</name>
</gene>
<proteinExistence type="predicted"/>
<accession>A0ACC3BXA6</accession>
<sequence length="139" mass="13945">MPPAQRFATRTATTTTSNSTRVEVIYVDDEVPVSMGAPAVDSFLVETGTSVEVAAAHAPAAVASSPFADAPPVGDSRVRLVYVDGMAPGLTLAPDADTIRAVTAAAATMVTGVEPAVTAANHASAPARASPVVVLDATE</sequence>
<evidence type="ECO:0000313" key="2">
    <source>
        <dbReference type="Proteomes" id="UP000798662"/>
    </source>
</evidence>
<evidence type="ECO:0000313" key="1">
    <source>
        <dbReference type="EMBL" id="KAK1862525.1"/>
    </source>
</evidence>
<comment type="caution">
    <text evidence="1">The sequence shown here is derived from an EMBL/GenBank/DDBJ whole genome shotgun (WGS) entry which is preliminary data.</text>
</comment>
<dbReference type="Proteomes" id="UP000798662">
    <property type="component" value="Chromosome 1"/>
</dbReference>